<organism evidence="8 9">
    <name type="scientific">Candidatus Criblamydia sequanensis CRIB-18</name>
    <dbReference type="NCBI Taxonomy" id="1437425"/>
    <lineage>
        <taxon>Bacteria</taxon>
        <taxon>Pseudomonadati</taxon>
        <taxon>Chlamydiota</taxon>
        <taxon>Chlamydiia</taxon>
        <taxon>Parachlamydiales</taxon>
        <taxon>Candidatus Criblamydiaceae</taxon>
        <taxon>Candidatus Criblamydia</taxon>
    </lineage>
</organism>
<dbReference type="EMBL" id="CCEJ010000003">
    <property type="protein sequence ID" value="CDR33334.1"/>
    <property type="molecule type" value="Genomic_DNA"/>
</dbReference>
<dbReference type="PANTHER" id="PTHR43033">
    <property type="entry name" value="TRNA(ILE)-LYSIDINE SYNTHASE-RELATED"/>
    <property type="match status" value="1"/>
</dbReference>
<dbReference type="Proteomes" id="UP000031552">
    <property type="component" value="Unassembled WGS sequence"/>
</dbReference>
<dbReference type="AlphaFoldDB" id="A0A090DWW8"/>
<comment type="caution">
    <text evidence="8">The sequence shown here is derived from an EMBL/GenBank/DDBJ whole genome shotgun (WGS) entry which is preliminary data.</text>
</comment>
<dbReference type="PANTHER" id="PTHR43033:SF1">
    <property type="entry name" value="TRNA(ILE)-LYSIDINE SYNTHASE-RELATED"/>
    <property type="match status" value="1"/>
</dbReference>
<dbReference type="OrthoDB" id="9807403at2"/>
<dbReference type="SUPFAM" id="SSF52402">
    <property type="entry name" value="Adenine nucleotide alpha hydrolases-like"/>
    <property type="match status" value="1"/>
</dbReference>
<evidence type="ECO:0000256" key="2">
    <source>
        <dbReference type="ARBA" id="ARBA00022694"/>
    </source>
</evidence>
<dbReference type="InterPro" id="IPR014729">
    <property type="entry name" value="Rossmann-like_a/b/a_fold"/>
</dbReference>
<dbReference type="GO" id="GO:0005737">
    <property type="term" value="C:cytoplasm"/>
    <property type="evidence" value="ECO:0007669"/>
    <property type="project" value="UniProtKB-SubCell"/>
</dbReference>
<dbReference type="GO" id="GO:0006400">
    <property type="term" value="P:tRNA modification"/>
    <property type="evidence" value="ECO:0007669"/>
    <property type="project" value="UniProtKB-UniRule"/>
</dbReference>
<feature type="binding site" evidence="6">
    <location>
        <begin position="28"/>
        <end position="33"/>
    </location>
    <ligand>
        <name>ATP</name>
        <dbReference type="ChEBI" id="CHEBI:30616"/>
    </ligand>
</feature>
<evidence type="ECO:0000259" key="7">
    <source>
        <dbReference type="Pfam" id="PF01171"/>
    </source>
</evidence>
<keyword evidence="1 6" id="KW-0436">Ligase</keyword>
<keyword evidence="9" id="KW-1185">Reference proteome</keyword>
<comment type="function">
    <text evidence="6">Ligates lysine onto the cytidine present at position 34 of the AUA codon-specific tRNA(Ile) that contains the anticodon CAU, in an ATP-dependent manner. Cytidine is converted to lysidine, thus changing the amino acid specificity of the tRNA from methionine to isoleucine.</text>
</comment>
<keyword evidence="4 6" id="KW-0067">ATP-binding</keyword>
<dbReference type="eggNOG" id="COG0037">
    <property type="taxonomic scope" value="Bacteria"/>
</dbReference>
<dbReference type="STRING" id="1437425.CSEC_0499"/>
<dbReference type="EC" id="6.3.4.19" evidence="6"/>
<feature type="domain" description="tRNA(Ile)-lysidine/2-thiocytidine synthase N-terminal" evidence="7">
    <location>
        <begin position="24"/>
        <end position="199"/>
    </location>
</feature>
<proteinExistence type="inferred from homology"/>
<dbReference type="InterPro" id="IPR012094">
    <property type="entry name" value="tRNA_Ile_lys_synt"/>
</dbReference>
<dbReference type="Gene3D" id="3.40.50.620">
    <property type="entry name" value="HUPs"/>
    <property type="match status" value="1"/>
</dbReference>
<dbReference type="GO" id="GO:0005524">
    <property type="term" value="F:ATP binding"/>
    <property type="evidence" value="ECO:0007669"/>
    <property type="project" value="UniProtKB-UniRule"/>
</dbReference>
<dbReference type="Pfam" id="PF01171">
    <property type="entry name" value="ATP_bind_3"/>
    <property type="match status" value="1"/>
</dbReference>
<sequence length="440" mass="51369">MQETLERELYRFIKQHLSSNKIALLGLSGGPDSFSLYQLLLKLKIPFAVAHIDHGWRKESKEELLLLEKMAKKDNLSFFSKTLVYPDKVKNLEAFCRAARIQFFKSLVETHQMDGVFLAHHADDLAETVLKRVSEGYALPFLGGMKPVSVMKGIKILRPLLFTPKQMLLDWLSKQSVSFKPFLDSTNLDEHYLRPKMREKIIPFLEKEFGKKIKNSLVRMGKESAELTRYLDSKVEASFAGLKKNAWGSYLDFDSFRLEDYERRYLLKKILITQNFGLSDKQFESVLDHLNNFSANKQFLKDKKRVYVDRGHLFLFEKEVLPFEGEWMLKEGVNEFGDLQIEVSKIKNFVIEKKGWESLFKDGLLITLPSLDYRLGKVTPKMDYGEHKTLDKFWNEKKVPAFFRDKLPGLFSSRKLEKELLVPTNIKEDEKLYLIKITPK</sequence>
<comment type="similarity">
    <text evidence="6">Belongs to the tRNA(Ile)-lysidine synthase family.</text>
</comment>
<accession>A0A090DWW8</accession>
<dbReference type="HAMAP" id="MF_01161">
    <property type="entry name" value="tRNA_Ile_lys_synt"/>
    <property type="match status" value="1"/>
</dbReference>
<dbReference type="GO" id="GO:0032267">
    <property type="term" value="F:tRNA(Ile)-lysidine synthase activity"/>
    <property type="evidence" value="ECO:0007669"/>
    <property type="project" value="UniProtKB-EC"/>
</dbReference>
<evidence type="ECO:0000256" key="1">
    <source>
        <dbReference type="ARBA" id="ARBA00022598"/>
    </source>
</evidence>
<keyword evidence="3 6" id="KW-0547">Nucleotide-binding</keyword>
<protein>
    <recommendedName>
        <fullName evidence="6">tRNA(Ile)-lysidine synthase</fullName>
        <ecNumber evidence="6">6.3.4.19</ecNumber>
    </recommendedName>
    <alternativeName>
        <fullName evidence="6">tRNA(Ile)-2-lysyl-cytidine synthase</fullName>
    </alternativeName>
    <alternativeName>
        <fullName evidence="6">tRNA(Ile)-lysidine synthetase</fullName>
    </alternativeName>
</protein>
<gene>
    <name evidence="6 8" type="primary">tilS</name>
    <name evidence="8" type="ORF">CSEC_0499</name>
</gene>
<name>A0A090DWW8_9BACT</name>
<comment type="domain">
    <text evidence="6">The N-terminal region contains the highly conserved SGGXDS motif, predicted to be a P-loop motif involved in ATP binding.</text>
</comment>
<comment type="catalytic activity">
    <reaction evidence="5 6">
        <text>cytidine(34) in tRNA(Ile2) + L-lysine + ATP = lysidine(34) in tRNA(Ile2) + AMP + diphosphate + H(+)</text>
        <dbReference type="Rhea" id="RHEA:43744"/>
        <dbReference type="Rhea" id="RHEA-COMP:10625"/>
        <dbReference type="Rhea" id="RHEA-COMP:10670"/>
        <dbReference type="ChEBI" id="CHEBI:15378"/>
        <dbReference type="ChEBI" id="CHEBI:30616"/>
        <dbReference type="ChEBI" id="CHEBI:32551"/>
        <dbReference type="ChEBI" id="CHEBI:33019"/>
        <dbReference type="ChEBI" id="CHEBI:82748"/>
        <dbReference type="ChEBI" id="CHEBI:83665"/>
        <dbReference type="ChEBI" id="CHEBI:456215"/>
        <dbReference type="EC" id="6.3.4.19"/>
    </reaction>
</comment>
<evidence type="ECO:0000313" key="9">
    <source>
        <dbReference type="Proteomes" id="UP000031552"/>
    </source>
</evidence>
<dbReference type="CDD" id="cd01992">
    <property type="entry name" value="TilS_N"/>
    <property type="match status" value="1"/>
</dbReference>
<evidence type="ECO:0000313" key="8">
    <source>
        <dbReference type="EMBL" id="CDR33334.1"/>
    </source>
</evidence>
<evidence type="ECO:0000256" key="5">
    <source>
        <dbReference type="ARBA" id="ARBA00048539"/>
    </source>
</evidence>
<reference evidence="8" key="2">
    <citation type="submission" date="2014-09" db="EMBL/GenBank/DDBJ databases">
        <title>Criblamydia sequanensis harbors a mega-plasmid encoding arsenite resistance.</title>
        <authorList>
            <person name="Bertelli C."/>
            <person name="Goesmann A."/>
            <person name="Greub G."/>
        </authorList>
    </citation>
    <scope>NUCLEOTIDE SEQUENCE [LARGE SCALE GENOMIC DNA]</scope>
    <source>
        <strain evidence="8">CRIB-18</strain>
    </source>
</reference>
<reference evidence="8" key="1">
    <citation type="submission" date="2013-12" db="EMBL/GenBank/DDBJ databases">
        <authorList>
            <person name="Linke B."/>
        </authorList>
    </citation>
    <scope>NUCLEOTIDE SEQUENCE [LARGE SCALE GENOMIC DNA]</scope>
    <source>
        <strain evidence="8">CRIB-18</strain>
    </source>
</reference>
<keyword evidence="6" id="KW-0963">Cytoplasm</keyword>
<evidence type="ECO:0000256" key="6">
    <source>
        <dbReference type="HAMAP-Rule" id="MF_01161"/>
    </source>
</evidence>
<dbReference type="RefSeq" id="WP_053331706.1">
    <property type="nucleotide sequence ID" value="NZ_CCEJ010000003.1"/>
</dbReference>
<dbReference type="InterPro" id="IPR011063">
    <property type="entry name" value="TilS/TtcA_N"/>
</dbReference>
<evidence type="ECO:0000256" key="4">
    <source>
        <dbReference type="ARBA" id="ARBA00022840"/>
    </source>
</evidence>
<comment type="subcellular location">
    <subcellularLocation>
        <location evidence="6">Cytoplasm</location>
    </subcellularLocation>
</comment>
<dbReference type="InterPro" id="IPR012795">
    <property type="entry name" value="tRNA_Ile_lys_synt_N"/>
</dbReference>
<evidence type="ECO:0000256" key="3">
    <source>
        <dbReference type="ARBA" id="ARBA00022741"/>
    </source>
</evidence>
<keyword evidence="2 6" id="KW-0819">tRNA processing</keyword>
<dbReference type="NCBIfam" id="TIGR02432">
    <property type="entry name" value="lysidine_TilS_N"/>
    <property type="match status" value="1"/>
</dbReference>